<reference evidence="1 2" key="1">
    <citation type="submission" date="2014-01" db="EMBL/GenBank/DDBJ databases">
        <title>Full genme sequencing of cellulolytic bacterium Gynuella sunshinyii YC6258T gen. nov., sp. nov.</title>
        <authorList>
            <person name="Khan H."/>
            <person name="Chung E.J."/>
            <person name="Chung Y.R."/>
        </authorList>
    </citation>
    <scope>NUCLEOTIDE SEQUENCE [LARGE SCALE GENOMIC DNA]</scope>
    <source>
        <strain evidence="1 2">YC6258</strain>
    </source>
</reference>
<dbReference type="EMBL" id="CP007142">
    <property type="protein sequence ID" value="AJQ92317.1"/>
    <property type="molecule type" value="Genomic_DNA"/>
</dbReference>
<keyword evidence="2" id="KW-1185">Reference proteome</keyword>
<dbReference type="KEGG" id="gsn:YC6258_00265"/>
<sequence>MANVTTIAFSDESAKLLTFLRETYGVSTNKVVIEKALKISAILADEAEGNTVVIQGRHGRTRLILDK</sequence>
<dbReference type="RefSeq" id="WP_044615410.1">
    <property type="nucleotide sequence ID" value="NZ_CP007142.1"/>
</dbReference>
<protein>
    <submittedName>
        <fullName evidence="1">Uncharacterized protein</fullName>
    </submittedName>
</protein>
<evidence type="ECO:0000313" key="1">
    <source>
        <dbReference type="EMBL" id="AJQ92317.1"/>
    </source>
</evidence>
<dbReference type="HOGENOM" id="CLU_2806445_0_0_6"/>
<accession>A0A0C5VCV2</accession>
<name>A0A0C5VCV2_9GAMM</name>
<gene>
    <name evidence="1" type="ORF">YC6258_00265</name>
</gene>
<proteinExistence type="predicted"/>
<organism evidence="1 2">
    <name type="scientific">Gynuella sunshinyii YC6258</name>
    <dbReference type="NCBI Taxonomy" id="1445510"/>
    <lineage>
        <taxon>Bacteria</taxon>
        <taxon>Pseudomonadati</taxon>
        <taxon>Pseudomonadota</taxon>
        <taxon>Gammaproteobacteria</taxon>
        <taxon>Oceanospirillales</taxon>
        <taxon>Saccharospirillaceae</taxon>
        <taxon>Gynuella</taxon>
    </lineage>
</organism>
<dbReference type="AlphaFoldDB" id="A0A0C5VCV2"/>
<dbReference type="Proteomes" id="UP000032266">
    <property type="component" value="Chromosome"/>
</dbReference>
<evidence type="ECO:0000313" key="2">
    <source>
        <dbReference type="Proteomes" id="UP000032266"/>
    </source>
</evidence>